<evidence type="ECO:0000313" key="1">
    <source>
        <dbReference type="EMBL" id="MCI62268.1"/>
    </source>
</evidence>
<dbReference type="EMBL" id="LXQA010615992">
    <property type="protein sequence ID" value="MCI62268.1"/>
    <property type="molecule type" value="Genomic_DNA"/>
</dbReference>
<proteinExistence type="predicted"/>
<sequence length="72" mass="7818">EESGIVAPKGDDHGALVCCVSIVVEEVQDLEKIFRETIGTKVNQTWELVGLLKVVGCKGSLILELMEPLKIP</sequence>
<comment type="caution">
    <text evidence="1">The sequence shown here is derived from an EMBL/GenBank/DDBJ whole genome shotgun (WGS) entry which is preliminary data.</text>
</comment>
<dbReference type="AlphaFoldDB" id="A0A392TMX2"/>
<reference evidence="1 2" key="1">
    <citation type="journal article" date="2018" name="Front. Plant Sci.">
        <title>Red Clover (Trifolium pratense) and Zigzag Clover (T. medium) - A Picture of Genomic Similarities and Differences.</title>
        <authorList>
            <person name="Dluhosova J."/>
            <person name="Istvanek J."/>
            <person name="Nedelnik J."/>
            <person name="Repkova J."/>
        </authorList>
    </citation>
    <scope>NUCLEOTIDE SEQUENCE [LARGE SCALE GENOMIC DNA]</scope>
    <source>
        <strain evidence="2">cv. 10/8</strain>
        <tissue evidence="1">Leaf</tissue>
    </source>
</reference>
<organism evidence="1 2">
    <name type="scientific">Trifolium medium</name>
    <dbReference type="NCBI Taxonomy" id="97028"/>
    <lineage>
        <taxon>Eukaryota</taxon>
        <taxon>Viridiplantae</taxon>
        <taxon>Streptophyta</taxon>
        <taxon>Embryophyta</taxon>
        <taxon>Tracheophyta</taxon>
        <taxon>Spermatophyta</taxon>
        <taxon>Magnoliopsida</taxon>
        <taxon>eudicotyledons</taxon>
        <taxon>Gunneridae</taxon>
        <taxon>Pentapetalae</taxon>
        <taxon>rosids</taxon>
        <taxon>fabids</taxon>
        <taxon>Fabales</taxon>
        <taxon>Fabaceae</taxon>
        <taxon>Papilionoideae</taxon>
        <taxon>50 kb inversion clade</taxon>
        <taxon>NPAAA clade</taxon>
        <taxon>Hologalegina</taxon>
        <taxon>IRL clade</taxon>
        <taxon>Trifolieae</taxon>
        <taxon>Trifolium</taxon>
    </lineage>
</organism>
<feature type="non-terminal residue" evidence="1">
    <location>
        <position position="72"/>
    </location>
</feature>
<protein>
    <submittedName>
        <fullName evidence="1">Uncharacterized protein</fullName>
    </submittedName>
</protein>
<accession>A0A392TMX2</accession>
<feature type="non-terminal residue" evidence="1">
    <location>
        <position position="1"/>
    </location>
</feature>
<dbReference type="Proteomes" id="UP000265520">
    <property type="component" value="Unassembled WGS sequence"/>
</dbReference>
<evidence type="ECO:0000313" key="2">
    <source>
        <dbReference type="Proteomes" id="UP000265520"/>
    </source>
</evidence>
<name>A0A392TMX2_9FABA</name>
<keyword evidence="2" id="KW-1185">Reference proteome</keyword>